<comment type="caution">
    <text evidence="1">The sequence shown here is derived from an EMBL/GenBank/DDBJ whole genome shotgun (WGS) entry which is preliminary data.</text>
</comment>
<protein>
    <submittedName>
        <fullName evidence="1">Uncharacterized protein</fullName>
    </submittedName>
</protein>
<dbReference type="Proteomes" id="UP000585474">
    <property type="component" value="Unassembled WGS sequence"/>
</dbReference>
<dbReference type="EMBL" id="BJWL01000005">
    <property type="protein sequence ID" value="GFY87039.1"/>
    <property type="molecule type" value="Genomic_DNA"/>
</dbReference>
<sequence>MTLSEDMGCGFTRVGADIPNGVITDLSRAKQIFGFETLMGRRWGVPLNENGCRFGSKKTIGGEFPNKAIRLNVEPLGVVGVEELQDKLCQRNRNAKEISTALNPAIYHSETCFMLENGSLDNYRRGQYQASCDARKGEMTPFASRIGVAAFGDSGPKGRRFGVQSPIEFEDSCVNSFDEAEMTGHRKNFPFPALDLGVDLINNEVKIAFVGRILENREPKVTTKVARARDVENLFCLLLNLRRFSGVARPKKTRSSAEKRWLSEGPLEERWIVEEEFHGRSGNARHNEINPRGGEMERLEHATDKTPFLPITDLTQIQSDNHVPYPPFLRFKVMNPFLDNNDMVNAFFYQAIRTGDFQVLQLLATAQTSSEVGMAHRAAWEVIWRGTTGALVRDANDPD</sequence>
<name>A0A7J0EM29_9ERIC</name>
<organism evidence="1 2">
    <name type="scientific">Actinidia rufa</name>
    <dbReference type="NCBI Taxonomy" id="165716"/>
    <lineage>
        <taxon>Eukaryota</taxon>
        <taxon>Viridiplantae</taxon>
        <taxon>Streptophyta</taxon>
        <taxon>Embryophyta</taxon>
        <taxon>Tracheophyta</taxon>
        <taxon>Spermatophyta</taxon>
        <taxon>Magnoliopsida</taxon>
        <taxon>eudicotyledons</taxon>
        <taxon>Gunneridae</taxon>
        <taxon>Pentapetalae</taxon>
        <taxon>asterids</taxon>
        <taxon>Ericales</taxon>
        <taxon>Actinidiaceae</taxon>
        <taxon>Actinidia</taxon>
    </lineage>
</organism>
<accession>A0A7J0EM29</accession>
<evidence type="ECO:0000313" key="1">
    <source>
        <dbReference type="EMBL" id="GFY87039.1"/>
    </source>
</evidence>
<gene>
    <name evidence="1" type="ORF">Acr_05g0006780</name>
</gene>
<reference evidence="1 2" key="1">
    <citation type="submission" date="2019-07" db="EMBL/GenBank/DDBJ databases">
        <title>De Novo Assembly of kiwifruit Actinidia rufa.</title>
        <authorList>
            <person name="Sugita-Konishi S."/>
            <person name="Sato K."/>
            <person name="Mori E."/>
            <person name="Abe Y."/>
            <person name="Kisaki G."/>
            <person name="Hamano K."/>
            <person name="Suezawa K."/>
            <person name="Otani M."/>
            <person name="Fukuda T."/>
            <person name="Manabe T."/>
            <person name="Gomi K."/>
            <person name="Tabuchi M."/>
            <person name="Akimitsu K."/>
            <person name="Kataoka I."/>
        </authorList>
    </citation>
    <scope>NUCLEOTIDE SEQUENCE [LARGE SCALE GENOMIC DNA]</scope>
    <source>
        <strain evidence="2">cv. Fuchu</strain>
    </source>
</reference>
<keyword evidence="2" id="KW-1185">Reference proteome</keyword>
<evidence type="ECO:0000313" key="2">
    <source>
        <dbReference type="Proteomes" id="UP000585474"/>
    </source>
</evidence>
<dbReference type="AlphaFoldDB" id="A0A7J0EM29"/>
<proteinExistence type="predicted"/>